<dbReference type="Gene3D" id="2.170.140.10">
    <property type="entry name" value="Chitin binding domain"/>
    <property type="match status" value="2"/>
</dbReference>
<feature type="region of interest" description="Disordered" evidence="8">
    <location>
        <begin position="670"/>
        <end position="701"/>
    </location>
</feature>
<proteinExistence type="inferred from homology"/>
<dbReference type="EMBL" id="CAJFCV020000001">
    <property type="protein sequence ID" value="CAG9079222.1"/>
    <property type="molecule type" value="Genomic_DNA"/>
</dbReference>
<dbReference type="SUPFAM" id="SSF57625">
    <property type="entry name" value="Invertebrate chitin-binding proteins"/>
    <property type="match status" value="2"/>
</dbReference>
<dbReference type="AlphaFoldDB" id="A0A7I8XHB8"/>
<feature type="transmembrane region" description="Helical" evidence="7">
    <location>
        <begin position="166"/>
        <end position="187"/>
    </location>
</feature>
<feature type="transmembrane region" description="Helical" evidence="7">
    <location>
        <begin position="207"/>
        <end position="230"/>
    </location>
</feature>
<evidence type="ECO:0000256" key="3">
    <source>
        <dbReference type="ARBA" id="ARBA00022692"/>
    </source>
</evidence>
<keyword evidence="6 7" id="KW-0012">Acyltransferase</keyword>
<gene>
    <name evidence="10" type="ORF">BXYJ_LOCUS92</name>
</gene>
<evidence type="ECO:0000256" key="2">
    <source>
        <dbReference type="ARBA" id="ARBA00022679"/>
    </source>
</evidence>
<dbReference type="EC" id="2.3.1.225" evidence="7"/>
<dbReference type="PANTHER" id="PTHR12246">
    <property type="entry name" value="PALMITOYLTRANSFERASE ZDHHC16"/>
    <property type="match status" value="1"/>
</dbReference>
<organism evidence="10 11">
    <name type="scientific">Bursaphelenchus xylophilus</name>
    <name type="common">Pinewood nematode worm</name>
    <name type="synonym">Aphelenchoides xylophilus</name>
    <dbReference type="NCBI Taxonomy" id="6326"/>
    <lineage>
        <taxon>Eukaryota</taxon>
        <taxon>Metazoa</taxon>
        <taxon>Ecdysozoa</taxon>
        <taxon>Nematoda</taxon>
        <taxon>Chromadorea</taxon>
        <taxon>Rhabditida</taxon>
        <taxon>Tylenchina</taxon>
        <taxon>Tylenchomorpha</taxon>
        <taxon>Aphelenchoidea</taxon>
        <taxon>Aphelenchoididae</taxon>
        <taxon>Bursaphelenchus</taxon>
    </lineage>
</organism>
<feature type="domain" description="Chitin-binding type-2" evidence="9">
    <location>
        <begin position="612"/>
        <end position="664"/>
    </location>
</feature>
<evidence type="ECO:0000256" key="7">
    <source>
        <dbReference type="RuleBase" id="RU079119"/>
    </source>
</evidence>
<dbReference type="SMR" id="A0A7I8XHB8"/>
<protein>
    <recommendedName>
        <fullName evidence="7">Palmitoyltransferase</fullName>
        <ecNumber evidence="7">2.3.1.225</ecNumber>
    </recommendedName>
</protein>
<keyword evidence="11" id="KW-1185">Reference proteome</keyword>
<dbReference type="EMBL" id="CAJFDI010000001">
    <property type="protein sequence ID" value="CAD5207772.1"/>
    <property type="molecule type" value="Genomic_DNA"/>
</dbReference>
<feature type="transmembrane region" description="Helical" evidence="7">
    <location>
        <begin position="67"/>
        <end position="85"/>
    </location>
</feature>
<name>A0A7I8XHB8_BURXY</name>
<comment type="subcellular location">
    <subcellularLocation>
        <location evidence="1">Membrane</location>
        <topology evidence="1">Multi-pass membrane protein</topology>
    </subcellularLocation>
</comment>
<dbReference type="OrthoDB" id="331948at2759"/>
<feature type="domain" description="Chitin-binding type-2" evidence="9">
    <location>
        <begin position="375"/>
        <end position="438"/>
    </location>
</feature>
<dbReference type="InterPro" id="IPR036508">
    <property type="entry name" value="Chitin-bd_dom_sf"/>
</dbReference>
<evidence type="ECO:0000256" key="5">
    <source>
        <dbReference type="ARBA" id="ARBA00023136"/>
    </source>
</evidence>
<dbReference type="PROSITE" id="PS50940">
    <property type="entry name" value="CHIT_BIND_II"/>
    <property type="match status" value="4"/>
</dbReference>
<dbReference type="InterPro" id="IPR039859">
    <property type="entry name" value="PFA4/ZDH16/20/ERF2-like"/>
</dbReference>
<dbReference type="Proteomes" id="UP000582659">
    <property type="component" value="Unassembled WGS sequence"/>
</dbReference>
<dbReference type="Proteomes" id="UP000659654">
    <property type="component" value="Unassembled WGS sequence"/>
</dbReference>
<evidence type="ECO:0000256" key="1">
    <source>
        <dbReference type="ARBA" id="ARBA00004141"/>
    </source>
</evidence>
<comment type="domain">
    <text evidence="7">The DHHC domain is required for palmitoyltransferase activity.</text>
</comment>
<keyword evidence="4 7" id="KW-1133">Transmembrane helix</keyword>
<feature type="domain" description="Chitin-binding type-2" evidence="9">
    <location>
        <begin position="455"/>
        <end position="528"/>
    </location>
</feature>
<evidence type="ECO:0000259" key="9">
    <source>
        <dbReference type="PROSITE" id="PS50940"/>
    </source>
</evidence>
<dbReference type="SMART" id="SM00494">
    <property type="entry name" value="ChtBD2"/>
    <property type="match status" value="5"/>
</dbReference>
<feature type="compositionally biased region" description="Pro residues" evidence="8">
    <location>
        <begin position="685"/>
        <end position="701"/>
    </location>
</feature>
<feature type="domain" description="Chitin-binding type-2" evidence="9">
    <location>
        <begin position="710"/>
        <end position="769"/>
    </location>
</feature>
<comment type="caution">
    <text evidence="10">The sequence shown here is derived from an EMBL/GenBank/DDBJ whole genome shotgun (WGS) entry which is preliminary data.</text>
</comment>
<keyword evidence="2 7" id="KW-0808">Transferase</keyword>
<accession>A0A7I8XHB8</accession>
<feature type="transmembrane region" description="Helical" evidence="7">
    <location>
        <begin position="37"/>
        <end position="61"/>
    </location>
</feature>
<dbReference type="InterPro" id="IPR002557">
    <property type="entry name" value="Chitin-bd_dom"/>
</dbReference>
<keyword evidence="5 7" id="KW-0472">Membrane</keyword>
<dbReference type="GO" id="GO:0016020">
    <property type="term" value="C:membrane"/>
    <property type="evidence" value="ECO:0007669"/>
    <property type="project" value="UniProtKB-SubCell"/>
</dbReference>
<dbReference type="GO" id="GO:0008061">
    <property type="term" value="F:chitin binding"/>
    <property type="evidence" value="ECO:0007669"/>
    <property type="project" value="InterPro"/>
</dbReference>
<evidence type="ECO:0000256" key="6">
    <source>
        <dbReference type="ARBA" id="ARBA00023315"/>
    </source>
</evidence>
<reference evidence="10" key="1">
    <citation type="submission" date="2020-09" db="EMBL/GenBank/DDBJ databases">
        <authorList>
            <person name="Kikuchi T."/>
        </authorList>
    </citation>
    <scope>NUCLEOTIDE SEQUENCE</scope>
    <source>
        <strain evidence="10">Ka4C1</strain>
    </source>
</reference>
<evidence type="ECO:0000313" key="11">
    <source>
        <dbReference type="Proteomes" id="UP000659654"/>
    </source>
</evidence>
<sequence length="769" mass="86237">MRVFFCRWGRTTASQTVYEGRNHCCGQKWCNKDICGLFCAAFTWFLMGYGEFCVFFIFMSTASVRPFIQGANFIVFQTFAILAFISHFRTMTTDPGAVPKGNLTEDYFNRLQAERDRGAPIYKCHRCASVKPDRAHHCSICDRCIRRMDHHCPWVNNCVGESNQKYFVLFTLYIALMSIHALGWTISQFVTCVNTDFRGCSYFSGPATTIMLIFLLFETILFAIFTLVMFGTQLSAICSDQTGIESLRKENHKTQSGMKNMQVVFGGPFSIHWFNPLAAPFISEKAFEFSVLEEICLQTLQNNLHPDLQLGQCTPYFIRCQFDENNRVKIRLGGCSNGKVFLGDRCTSVEKMGKACLDQSVNLVNAASGVLAQATGFCEKNTKTPAVFFGAETDCSQQAILCIPGGEVPAIPFACPIGLHVDPNSLACVFADPGPCRFGEDKATIFFPVQATLNRLWCRREAEERDNGHGLSRSGDFAAEPDSIRCRNWFVSCEKRNDLTFGFCSTGSIFDRKHKGCRKLKEKDQCPAQFDCVKNPWQNIVPDPCKPDFTYCKGATPVEFRCPKDSILGEDGECVSKEFVGTCQPKPAPDCINGEVYDKNGNPCPDIPMIPERECEDGESKALKESCSLFKRCINGHYELRRCPKGSGFHPKVKECETTYKCPENDGDNIYDSDYNYSPTTTKKPAPPPQPQDPYNPQYPNPPYQHWSPHSACREDPGIAGYHRDPLNCANFYQCASGRWVHKNCAPGTHFNPNGPFCDHIGNVPGCPV</sequence>
<evidence type="ECO:0000313" key="10">
    <source>
        <dbReference type="EMBL" id="CAD5207772.1"/>
    </source>
</evidence>
<comment type="similarity">
    <text evidence="7">Belongs to the DHHC palmitoyltransferase family.</text>
</comment>
<dbReference type="GO" id="GO:0019706">
    <property type="term" value="F:protein-cysteine S-palmitoyltransferase activity"/>
    <property type="evidence" value="ECO:0007669"/>
    <property type="project" value="UniProtKB-EC"/>
</dbReference>
<dbReference type="Pfam" id="PF01529">
    <property type="entry name" value="DHHC"/>
    <property type="match status" value="1"/>
</dbReference>
<comment type="catalytic activity">
    <reaction evidence="7">
        <text>L-cysteinyl-[protein] + hexadecanoyl-CoA = S-hexadecanoyl-L-cysteinyl-[protein] + CoA</text>
        <dbReference type="Rhea" id="RHEA:36683"/>
        <dbReference type="Rhea" id="RHEA-COMP:10131"/>
        <dbReference type="Rhea" id="RHEA-COMP:11032"/>
        <dbReference type="ChEBI" id="CHEBI:29950"/>
        <dbReference type="ChEBI" id="CHEBI:57287"/>
        <dbReference type="ChEBI" id="CHEBI:57379"/>
        <dbReference type="ChEBI" id="CHEBI:74151"/>
        <dbReference type="EC" id="2.3.1.225"/>
    </reaction>
</comment>
<evidence type="ECO:0000256" key="4">
    <source>
        <dbReference type="ARBA" id="ARBA00022989"/>
    </source>
</evidence>
<dbReference type="GO" id="GO:0005576">
    <property type="term" value="C:extracellular region"/>
    <property type="evidence" value="ECO:0007669"/>
    <property type="project" value="InterPro"/>
</dbReference>
<dbReference type="InterPro" id="IPR001594">
    <property type="entry name" value="Palmitoyltrfase_DHHC"/>
</dbReference>
<evidence type="ECO:0000256" key="8">
    <source>
        <dbReference type="SAM" id="MobiDB-lite"/>
    </source>
</evidence>
<dbReference type="PROSITE" id="PS50216">
    <property type="entry name" value="DHHC"/>
    <property type="match status" value="1"/>
</dbReference>
<keyword evidence="3 7" id="KW-0812">Transmembrane</keyword>
<dbReference type="Pfam" id="PF01607">
    <property type="entry name" value="CBM_14"/>
    <property type="match status" value="2"/>
</dbReference>